<protein>
    <submittedName>
        <fullName evidence="1">Uncharacterized protein</fullName>
    </submittedName>
</protein>
<keyword evidence="2" id="KW-1185">Reference proteome</keyword>
<organism evidence="1 2">
    <name type="scientific">Desulfonema magnum</name>
    <dbReference type="NCBI Taxonomy" id="45655"/>
    <lineage>
        <taxon>Bacteria</taxon>
        <taxon>Pseudomonadati</taxon>
        <taxon>Thermodesulfobacteriota</taxon>
        <taxon>Desulfobacteria</taxon>
        <taxon>Desulfobacterales</taxon>
        <taxon>Desulfococcaceae</taxon>
        <taxon>Desulfonema</taxon>
    </lineage>
</organism>
<proteinExistence type="predicted"/>
<dbReference type="Proteomes" id="UP000663722">
    <property type="component" value="Chromosome"/>
</dbReference>
<dbReference type="AlphaFoldDB" id="A0A975BXD6"/>
<gene>
    <name evidence="1" type="ORF">dnm_094960</name>
</gene>
<evidence type="ECO:0000313" key="1">
    <source>
        <dbReference type="EMBL" id="QTA93395.1"/>
    </source>
</evidence>
<reference evidence="1" key="1">
    <citation type="journal article" date="2021" name="Microb. Physiol.">
        <title>Proteogenomic Insights into the Physiology of Marine, Sulfate-Reducing, Filamentous Desulfonema limicola and Desulfonema magnum.</title>
        <authorList>
            <person name="Schnaars V."/>
            <person name="Wohlbrand L."/>
            <person name="Scheve S."/>
            <person name="Hinrichs C."/>
            <person name="Reinhardt R."/>
            <person name="Rabus R."/>
        </authorList>
    </citation>
    <scope>NUCLEOTIDE SEQUENCE</scope>
    <source>
        <strain evidence="1">4be13</strain>
    </source>
</reference>
<name>A0A975BXD6_9BACT</name>
<evidence type="ECO:0000313" key="2">
    <source>
        <dbReference type="Proteomes" id="UP000663722"/>
    </source>
</evidence>
<sequence length="38" mass="4397">MKFDNVTPRVIGGIPVIQGTQYLFPDKEKPDRKLRPNK</sequence>
<dbReference type="EMBL" id="CP061800">
    <property type="protein sequence ID" value="QTA93395.1"/>
    <property type="molecule type" value="Genomic_DNA"/>
</dbReference>
<accession>A0A975BXD6</accession>
<dbReference type="KEGG" id="dmm:dnm_094960"/>